<dbReference type="GO" id="GO:0020037">
    <property type="term" value="F:heme binding"/>
    <property type="evidence" value="ECO:0007669"/>
    <property type="project" value="InterPro"/>
</dbReference>
<dbReference type="GO" id="GO:0004497">
    <property type="term" value="F:monooxygenase activity"/>
    <property type="evidence" value="ECO:0007669"/>
    <property type="project" value="UniProtKB-KW"/>
</dbReference>
<dbReference type="InterPro" id="IPR002401">
    <property type="entry name" value="Cyt_P450_E_grp-I"/>
</dbReference>
<evidence type="ECO:0000256" key="1">
    <source>
        <dbReference type="ARBA" id="ARBA00022617"/>
    </source>
</evidence>
<keyword evidence="6" id="KW-0503">Monooxygenase</keyword>
<gene>
    <name evidence="7" type="primary">CYP81E1</name>
    <name evidence="7" type="ORF">AXF42_Ash015914</name>
</gene>
<dbReference type="PANTHER" id="PTHR47947:SF3">
    <property type="entry name" value="CYTOCHROME P450 81D1-LIKE"/>
    <property type="match status" value="1"/>
</dbReference>
<dbReference type="InterPro" id="IPR050651">
    <property type="entry name" value="Plant_Cytochrome_P450_Monoox"/>
</dbReference>
<keyword evidence="8" id="KW-1185">Reference proteome</keyword>
<dbReference type="PANTHER" id="PTHR47947">
    <property type="entry name" value="CYTOCHROME P450 82C3-RELATED"/>
    <property type="match status" value="1"/>
</dbReference>
<dbReference type="EMBL" id="KZ451943">
    <property type="protein sequence ID" value="PKA59856.1"/>
    <property type="molecule type" value="Genomic_DNA"/>
</dbReference>
<evidence type="ECO:0000256" key="4">
    <source>
        <dbReference type="ARBA" id="ARBA00023004"/>
    </source>
</evidence>
<dbReference type="GO" id="GO:0016705">
    <property type="term" value="F:oxidoreductase activity, acting on paired donors, with incorporation or reduction of molecular oxygen"/>
    <property type="evidence" value="ECO:0007669"/>
    <property type="project" value="InterPro"/>
</dbReference>
<dbReference type="PRINTS" id="PR00463">
    <property type="entry name" value="EP450I"/>
</dbReference>
<dbReference type="AlphaFoldDB" id="A0A2I0AWG5"/>
<dbReference type="PROSITE" id="PS00086">
    <property type="entry name" value="CYTOCHROME_P450"/>
    <property type="match status" value="1"/>
</dbReference>
<protein>
    <submittedName>
        <fullName evidence="7">Isoflavone 2'-hydroxylase</fullName>
    </submittedName>
</protein>
<evidence type="ECO:0000256" key="6">
    <source>
        <dbReference type="RuleBase" id="RU000461"/>
    </source>
</evidence>
<organism evidence="7 8">
    <name type="scientific">Apostasia shenzhenica</name>
    <dbReference type="NCBI Taxonomy" id="1088818"/>
    <lineage>
        <taxon>Eukaryota</taxon>
        <taxon>Viridiplantae</taxon>
        <taxon>Streptophyta</taxon>
        <taxon>Embryophyta</taxon>
        <taxon>Tracheophyta</taxon>
        <taxon>Spermatophyta</taxon>
        <taxon>Magnoliopsida</taxon>
        <taxon>Liliopsida</taxon>
        <taxon>Asparagales</taxon>
        <taxon>Orchidaceae</taxon>
        <taxon>Apostasioideae</taxon>
        <taxon>Apostasia</taxon>
    </lineage>
</organism>
<keyword evidence="3 6" id="KW-0560">Oxidoreductase</keyword>
<dbReference type="Pfam" id="PF00067">
    <property type="entry name" value="p450"/>
    <property type="match status" value="1"/>
</dbReference>
<dbReference type="InterPro" id="IPR017972">
    <property type="entry name" value="Cyt_P450_CS"/>
</dbReference>
<sequence length="517" mass="58204">METAVFLSFAVLLLSALILLLGLRRRNLPPTVPGGLPIFGHLLLLGRQRQPLHRALADFSAAHGPSLLLRFASLRVLLISSPFAAGECLNTNDVAFANRPFLLAGKFLAFDYSSVGVAPYGPYWRDLRRILTAELLSPSRLQSFAGARADEVCSLLRCLFSQSTFNWFEVEMRQKLTDLTFNTVMRMIDGKRYHGETLSVTAENGRRFQRIVQEVFRLSGAACLEDYLPAMRWLGLGGMTKRMKKLGEEMDVLFQGMVDERRLRRRSPEMMEEKEEKTIVDVMLELQQDEPAQPGNYSDKVIKGMISGIILAGTDTSASTVEWALSLLLNHPEALQKAREEIDGQIGHDHLISDSDLHRLPYLHNVVKETLRLFPAAPLLLAHHSSRACTIQGYGEVPGGTMLLINAYAIHRDPRWWKEAERFKPERFEEGEELGGSDQGFRFLPFGSGRRRCPGEALAHRMMGLALGALIQCFEWERVGKELVDLREGEGLTMPKLIPLKAMCRPRQVMINVLSHL</sequence>
<keyword evidence="1 5" id="KW-0349">Heme</keyword>
<accession>A0A2I0AWG5</accession>
<dbReference type="FunFam" id="1.10.630.10:FF:000026">
    <property type="entry name" value="Cytochrome P450 82C4"/>
    <property type="match status" value="1"/>
</dbReference>
<name>A0A2I0AWG5_9ASPA</name>
<dbReference type="OrthoDB" id="767138at2759"/>
<keyword evidence="2 5" id="KW-0479">Metal-binding</keyword>
<dbReference type="SUPFAM" id="SSF48264">
    <property type="entry name" value="Cytochrome P450"/>
    <property type="match status" value="1"/>
</dbReference>
<dbReference type="STRING" id="1088818.A0A2I0AWG5"/>
<dbReference type="GO" id="GO:0005506">
    <property type="term" value="F:iron ion binding"/>
    <property type="evidence" value="ECO:0007669"/>
    <property type="project" value="InterPro"/>
</dbReference>
<dbReference type="InterPro" id="IPR001128">
    <property type="entry name" value="Cyt_P450"/>
</dbReference>
<dbReference type="InterPro" id="IPR036396">
    <property type="entry name" value="Cyt_P450_sf"/>
</dbReference>
<dbReference type="PRINTS" id="PR00385">
    <property type="entry name" value="P450"/>
</dbReference>
<dbReference type="Proteomes" id="UP000236161">
    <property type="component" value="Unassembled WGS sequence"/>
</dbReference>
<comment type="cofactor">
    <cofactor evidence="5">
        <name>heme</name>
        <dbReference type="ChEBI" id="CHEBI:30413"/>
    </cofactor>
</comment>
<feature type="binding site" description="axial binding residue" evidence="5">
    <location>
        <position position="453"/>
    </location>
    <ligand>
        <name>heme</name>
        <dbReference type="ChEBI" id="CHEBI:30413"/>
    </ligand>
    <ligandPart>
        <name>Fe</name>
        <dbReference type="ChEBI" id="CHEBI:18248"/>
    </ligandPart>
</feature>
<dbReference type="CDD" id="cd20653">
    <property type="entry name" value="CYP81"/>
    <property type="match status" value="1"/>
</dbReference>
<evidence type="ECO:0000256" key="5">
    <source>
        <dbReference type="PIRSR" id="PIRSR602401-1"/>
    </source>
</evidence>
<dbReference type="Gene3D" id="1.10.630.10">
    <property type="entry name" value="Cytochrome P450"/>
    <property type="match status" value="1"/>
</dbReference>
<reference evidence="7 8" key="1">
    <citation type="journal article" date="2017" name="Nature">
        <title>The Apostasia genome and the evolution of orchids.</title>
        <authorList>
            <person name="Zhang G.Q."/>
            <person name="Liu K.W."/>
            <person name="Li Z."/>
            <person name="Lohaus R."/>
            <person name="Hsiao Y.Y."/>
            <person name="Niu S.C."/>
            <person name="Wang J.Y."/>
            <person name="Lin Y.C."/>
            <person name="Xu Q."/>
            <person name="Chen L.J."/>
            <person name="Yoshida K."/>
            <person name="Fujiwara S."/>
            <person name="Wang Z.W."/>
            <person name="Zhang Y.Q."/>
            <person name="Mitsuda N."/>
            <person name="Wang M."/>
            <person name="Liu G.H."/>
            <person name="Pecoraro L."/>
            <person name="Huang H.X."/>
            <person name="Xiao X.J."/>
            <person name="Lin M."/>
            <person name="Wu X.Y."/>
            <person name="Wu W.L."/>
            <person name="Chen Y.Y."/>
            <person name="Chang S.B."/>
            <person name="Sakamoto S."/>
            <person name="Ohme-Takagi M."/>
            <person name="Yagi M."/>
            <person name="Zeng S.J."/>
            <person name="Shen C.Y."/>
            <person name="Yeh C.M."/>
            <person name="Luo Y.B."/>
            <person name="Tsai W.C."/>
            <person name="Van de Peer Y."/>
            <person name="Liu Z.J."/>
        </authorList>
    </citation>
    <scope>NUCLEOTIDE SEQUENCE [LARGE SCALE GENOMIC DNA]</scope>
    <source>
        <strain evidence="8">cv. Shenzhen</strain>
        <tissue evidence="7">Stem</tissue>
    </source>
</reference>
<keyword evidence="4 5" id="KW-0408">Iron</keyword>
<evidence type="ECO:0000256" key="2">
    <source>
        <dbReference type="ARBA" id="ARBA00022723"/>
    </source>
</evidence>
<evidence type="ECO:0000313" key="8">
    <source>
        <dbReference type="Proteomes" id="UP000236161"/>
    </source>
</evidence>
<proteinExistence type="inferred from homology"/>
<evidence type="ECO:0000256" key="3">
    <source>
        <dbReference type="ARBA" id="ARBA00023002"/>
    </source>
</evidence>
<evidence type="ECO:0000313" key="7">
    <source>
        <dbReference type="EMBL" id="PKA59856.1"/>
    </source>
</evidence>
<comment type="similarity">
    <text evidence="6">Belongs to the cytochrome P450 family.</text>
</comment>